<feature type="compositionally biased region" description="Basic and acidic residues" evidence="1">
    <location>
        <begin position="28"/>
        <end position="42"/>
    </location>
</feature>
<gene>
    <name evidence="2" type="ordered locus">Os08g0346700</name>
    <name evidence="2" type="ORF">OSNPB_080346700</name>
</gene>
<evidence type="ECO:0000256" key="1">
    <source>
        <dbReference type="SAM" id="MobiDB-lite"/>
    </source>
</evidence>
<protein>
    <submittedName>
        <fullName evidence="2">Os08g0346700 protein</fullName>
    </submittedName>
</protein>
<proteinExistence type="predicted"/>
<dbReference type="Proteomes" id="UP000059680">
    <property type="component" value="Chromosome 8"/>
</dbReference>
<dbReference type="PaxDb" id="39947-A0A0P0XF11"/>
<keyword evidence="3" id="KW-1185">Reference proteome</keyword>
<reference evidence="3" key="1">
    <citation type="journal article" date="2005" name="Nature">
        <title>The map-based sequence of the rice genome.</title>
        <authorList>
            <consortium name="International rice genome sequencing project (IRGSP)"/>
            <person name="Matsumoto T."/>
            <person name="Wu J."/>
            <person name="Kanamori H."/>
            <person name="Katayose Y."/>
            <person name="Fujisawa M."/>
            <person name="Namiki N."/>
            <person name="Mizuno H."/>
            <person name="Yamamoto K."/>
            <person name="Antonio B.A."/>
            <person name="Baba T."/>
            <person name="Sakata K."/>
            <person name="Nagamura Y."/>
            <person name="Aoki H."/>
            <person name="Arikawa K."/>
            <person name="Arita K."/>
            <person name="Bito T."/>
            <person name="Chiden Y."/>
            <person name="Fujitsuka N."/>
            <person name="Fukunaka R."/>
            <person name="Hamada M."/>
            <person name="Harada C."/>
            <person name="Hayashi A."/>
            <person name="Hijishita S."/>
            <person name="Honda M."/>
            <person name="Hosokawa S."/>
            <person name="Ichikawa Y."/>
            <person name="Idonuma A."/>
            <person name="Iijima M."/>
            <person name="Ikeda M."/>
            <person name="Ikeno M."/>
            <person name="Ito K."/>
            <person name="Ito S."/>
            <person name="Ito T."/>
            <person name="Ito Y."/>
            <person name="Ito Y."/>
            <person name="Iwabuchi A."/>
            <person name="Kamiya K."/>
            <person name="Karasawa W."/>
            <person name="Kurita K."/>
            <person name="Katagiri S."/>
            <person name="Kikuta A."/>
            <person name="Kobayashi H."/>
            <person name="Kobayashi N."/>
            <person name="Machita K."/>
            <person name="Maehara T."/>
            <person name="Masukawa M."/>
            <person name="Mizubayashi T."/>
            <person name="Mukai Y."/>
            <person name="Nagasaki H."/>
            <person name="Nagata Y."/>
            <person name="Naito S."/>
            <person name="Nakashima M."/>
            <person name="Nakama Y."/>
            <person name="Nakamichi Y."/>
            <person name="Nakamura M."/>
            <person name="Meguro A."/>
            <person name="Negishi M."/>
            <person name="Ohta I."/>
            <person name="Ohta T."/>
            <person name="Okamoto M."/>
            <person name="Ono N."/>
            <person name="Saji S."/>
            <person name="Sakaguchi M."/>
            <person name="Sakai K."/>
            <person name="Shibata M."/>
            <person name="Shimokawa T."/>
            <person name="Song J."/>
            <person name="Takazaki Y."/>
            <person name="Terasawa K."/>
            <person name="Tsugane M."/>
            <person name="Tsuji K."/>
            <person name="Ueda S."/>
            <person name="Waki K."/>
            <person name="Yamagata H."/>
            <person name="Yamamoto M."/>
            <person name="Yamamoto S."/>
            <person name="Yamane H."/>
            <person name="Yoshiki S."/>
            <person name="Yoshihara R."/>
            <person name="Yukawa K."/>
            <person name="Zhong H."/>
            <person name="Yano M."/>
            <person name="Yuan Q."/>
            <person name="Ouyang S."/>
            <person name="Liu J."/>
            <person name="Jones K.M."/>
            <person name="Gansberger K."/>
            <person name="Moffat K."/>
            <person name="Hill J."/>
            <person name="Bera J."/>
            <person name="Fadrosh D."/>
            <person name="Jin S."/>
            <person name="Johri S."/>
            <person name="Kim M."/>
            <person name="Overton L."/>
            <person name="Reardon M."/>
            <person name="Tsitrin T."/>
            <person name="Vuong H."/>
            <person name="Weaver B."/>
            <person name="Ciecko A."/>
            <person name="Tallon L."/>
            <person name="Jackson J."/>
            <person name="Pai G."/>
            <person name="Aken S.V."/>
            <person name="Utterback T."/>
            <person name="Reidmuller S."/>
            <person name="Feldblyum T."/>
            <person name="Hsiao J."/>
            <person name="Zismann V."/>
            <person name="Iobst S."/>
            <person name="de Vazeille A.R."/>
            <person name="Buell C.R."/>
            <person name="Ying K."/>
            <person name="Li Y."/>
            <person name="Lu T."/>
            <person name="Huang Y."/>
            <person name="Zhao Q."/>
            <person name="Feng Q."/>
            <person name="Zhang L."/>
            <person name="Zhu J."/>
            <person name="Weng Q."/>
            <person name="Mu J."/>
            <person name="Lu Y."/>
            <person name="Fan D."/>
            <person name="Liu Y."/>
            <person name="Guan J."/>
            <person name="Zhang Y."/>
            <person name="Yu S."/>
            <person name="Liu X."/>
            <person name="Zhang Y."/>
            <person name="Hong G."/>
            <person name="Han B."/>
            <person name="Choisne N."/>
            <person name="Demange N."/>
            <person name="Orjeda G."/>
            <person name="Samain S."/>
            <person name="Cattolico L."/>
            <person name="Pelletier E."/>
            <person name="Couloux A."/>
            <person name="Segurens B."/>
            <person name="Wincker P."/>
            <person name="D'Hont A."/>
            <person name="Scarpelli C."/>
            <person name="Weissenbach J."/>
            <person name="Salanoubat M."/>
            <person name="Quetier F."/>
            <person name="Yu Y."/>
            <person name="Kim H.R."/>
            <person name="Rambo T."/>
            <person name="Currie J."/>
            <person name="Collura K."/>
            <person name="Luo M."/>
            <person name="Yang T."/>
            <person name="Ammiraju J.S.S."/>
            <person name="Engler F."/>
            <person name="Soderlund C."/>
            <person name="Wing R.A."/>
            <person name="Palmer L.E."/>
            <person name="de la Bastide M."/>
            <person name="Spiegel L."/>
            <person name="Nascimento L."/>
            <person name="Zutavern T."/>
            <person name="O'Shaughnessy A."/>
            <person name="Dike S."/>
            <person name="Dedhia N."/>
            <person name="Preston R."/>
            <person name="Balija V."/>
            <person name="McCombie W.R."/>
            <person name="Chow T."/>
            <person name="Chen H."/>
            <person name="Chung M."/>
            <person name="Chen C."/>
            <person name="Shaw J."/>
            <person name="Wu H."/>
            <person name="Hsiao K."/>
            <person name="Chao Y."/>
            <person name="Chu M."/>
            <person name="Cheng C."/>
            <person name="Hour A."/>
            <person name="Lee P."/>
            <person name="Lin S."/>
            <person name="Lin Y."/>
            <person name="Liou J."/>
            <person name="Liu S."/>
            <person name="Hsing Y."/>
            <person name="Raghuvanshi S."/>
            <person name="Mohanty A."/>
            <person name="Bharti A.K."/>
            <person name="Gaur A."/>
            <person name="Gupta V."/>
            <person name="Kumar D."/>
            <person name="Ravi V."/>
            <person name="Vij S."/>
            <person name="Kapur A."/>
            <person name="Khurana P."/>
            <person name="Khurana P."/>
            <person name="Khurana J.P."/>
            <person name="Tyagi A.K."/>
            <person name="Gaikwad K."/>
            <person name="Singh A."/>
            <person name="Dalal V."/>
            <person name="Srivastava S."/>
            <person name="Dixit A."/>
            <person name="Pal A.K."/>
            <person name="Ghazi I.A."/>
            <person name="Yadav M."/>
            <person name="Pandit A."/>
            <person name="Bhargava A."/>
            <person name="Sureshbabu K."/>
            <person name="Batra K."/>
            <person name="Sharma T.R."/>
            <person name="Mohapatra T."/>
            <person name="Singh N.K."/>
            <person name="Messing J."/>
            <person name="Nelson A.B."/>
            <person name="Fuks G."/>
            <person name="Kavchok S."/>
            <person name="Keizer G."/>
            <person name="Linton E."/>
            <person name="Llaca V."/>
            <person name="Song R."/>
            <person name="Tanyolac B."/>
            <person name="Young S."/>
            <person name="Ho-Il K."/>
            <person name="Hahn J.H."/>
            <person name="Sangsakoo G."/>
            <person name="Vanavichit A."/>
            <person name="de Mattos Luiz.A.T."/>
            <person name="Zimmer P.D."/>
            <person name="Malone G."/>
            <person name="Dellagostin O."/>
            <person name="de Oliveira A.C."/>
            <person name="Bevan M."/>
            <person name="Bancroft I."/>
            <person name="Minx P."/>
            <person name="Cordum H."/>
            <person name="Wilson R."/>
            <person name="Cheng Z."/>
            <person name="Jin W."/>
            <person name="Jiang J."/>
            <person name="Leong S.A."/>
            <person name="Iwama H."/>
            <person name="Gojobori T."/>
            <person name="Itoh T."/>
            <person name="Niimura Y."/>
            <person name="Fujii Y."/>
            <person name="Habara T."/>
            <person name="Sakai H."/>
            <person name="Sato Y."/>
            <person name="Wilson G."/>
            <person name="Kumar K."/>
            <person name="McCouch S."/>
            <person name="Juretic N."/>
            <person name="Hoen D."/>
            <person name="Wright S."/>
            <person name="Bruskiewich R."/>
            <person name="Bureau T."/>
            <person name="Miyao A."/>
            <person name="Hirochika H."/>
            <person name="Nishikawa T."/>
            <person name="Kadowaki K."/>
            <person name="Sugiura M."/>
            <person name="Burr B."/>
            <person name="Sasaki T."/>
        </authorList>
    </citation>
    <scope>NUCLEOTIDE SEQUENCE [LARGE SCALE GENOMIC DNA]</scope>
    <source>
        <strain evidence="3">cv. Nipponbare</strain>
    </source>
</reference>
<name>A0A0P0XF11_ORYSJ</name>
<dbReference type="EMBL" id="AP014964">
    <property type="protein sequence ID" value="BAT05043.1"/>
    <property type="molecule type" value="Genomic_DNA"/>
</dbReference>
<organism evidence="2 3">
    <name type="scientific">Oryza sativa subsp. japonica</name>
    <name type="common">Rice</name>
    <dbReference type="NCBI Taxonomy" id="39947"/>
    <lineage>
        <taxon>Eukaryota</taxon>
        <taxon>Viridiplantae</taxon>
        <taxon>Streptophyta</taxon>
        <taxon>Embryophyta</taxon>
        <taxon>Tracheophyta</taxon>
        <taxon>Spermatophyta</taxon>
        <taxon>Magnoliopsida</taxon>
        <taxon>Liliopsida</taxon>
        <taxon>Poales</taxon>
        <taxon>Poaceae</taxon>
        <taxon>BOP clade</taxon>
        <taxon>Oryzoideae</taxon>
        <taxon>Oryzeae</taxon>
        <taxon>Oryzinae</taxon>
        <taxon>Oryza</taxon>
        <taxon>Oryza sativa</taxon>
    </lineage>
</organism>
<feature type="region of interest" description="Disordered" evidence="1">
    <location>
        <begin position="1"/>
        <end position="62"/>
    </location>
</feature>
<evidence type="ECO:0000313" key="3">
    <source>
        <dbReference type="Proteomes" id="UP000059680"/>
    </source>
</evidence>
<dbReference type="AlphaFoldDB" id="A0A0P0XF11"/>
<dbReference type="InParanoid" id="A0A0P0XF11"/>
<reference evidence="2 3" key="3">
    <citation type="journal article" date="2013" name="Rice">
        <title>Improvement of the Oryza sativa Nipponbare reference genome using next generation sequence and optical map data.</title>
        <authorList>
            <person name="Kawahara Y."/>
            <person name="de la Bastide M."/>
            <person name="Hamilton J.P."/>
            <person name="Kanamori H."/>
            <person name="McCombie W.R."/>
            <person name="Ouyang S."/>
            <person name="Schwartz D.C."/>
            <person name="Tanaka T."/>
            <person name="Wu J."/>
            <person name="Zhou S."/>
            <person name="Childs K.L."/>
            <person name="Davidson R.M."/>
            <person name="Lin H."/>
            <person name="Quesada-Ocampo L."/>
            <person name="Vaillancourt B."/>
            <person name="Sakai H."/>
            <person name="Lee S.S."/>
            <person name="Kim J."/>
            <person name="Numa H."/>
            <person name="Itoh T."/>
            <person name="Buell C.R."/>
            <person name="Matsumoto T."/>
        </authorList>
    </citation>
    <scope>NUCLEOTIDE SEQUENCE [LARGE SCALE GENOMIC DNA]</scope>
    <source>
        <strain evidence="3">cv. Nipponbare</strain>
    </source>
</reference>
<accession>A0A0P0XF11</accession>
<sequence length="110" mass="12086">MSISVVRDMRTKVPISPGSPGYGRIQRGKQDMHLQDAKEKNQVSRNTLNTPGAPGAEDALGCGSHLETKASHLRVAGRSTSSLFEPRTRARAWPLPRALYEKSTINSWKS</sequence>
<evidence type="ECO:0000313" key="2">
    <source>
        <dbReference type="EMBL" id="BAT05043.1"/>
    </source>
</evidence>
<reference evidence="2 3" key="2">
    <citation type="journal article" date="2013" name="Plant Cell Physiol.">
        <title>Rice Annotation Project Database (RAP-DB): an integrative and interactive database for rice genomics.</title>
        <authorList>
            <person name="Sakai H."/>
            <person name="Lee S.S."/>
            <person name="Tanaka T."/>
            <person name="Numa H."/>
            <person name="Kim J."/>
            <person name="Kawahara Y."/>
            <person name="Wakimoto H."/>
            <person name="Yang C.C."/>
            <person name="Iwamoto M."/>
            <person name="Abe T."/>
            <person name="Yamada Y."/>
            <person name="Muto A."/>
            <person name="Inokuchi H."/>
            <person name="Ikemura T."/>
            <person name="Matsumoto T."/>
            <person name="Sasaki T."/>
            <person name="Itoh T."/>
        </authorList>
    </citation>
    <scope>NUCLEOTIDE SEQUENCE [LARGE SCALE GENOMIC DNA]</scope>
    <source>
        <strain evidence="3">cv. Nipponbare</strain>
    </source>
</reference>